<feature type="region of interest" description="Disordered" evidence="1">
    <location>
        <begin position="76"/>
        <end position="100"/>
    </location>
</feature>
<keyword evidence="4" id="KW-1185">Reference proteome</keyword>
<evidence type="ECO:0000256" key="1">
    <source>
        <dbReference type="SAM" id="MobiDB-lite"/>
    </source>
</evidence>
<reference evidence="3 4" key="1">
    <citation type="journal article" date="2017" name="Environ. Microbiol.">
        <title>Decay of the glycolytic pathway and adaptation to intranuclear parasitism within Enterocytozoonidae microsporidia.</title>
        <authorList>
            <person name="Wiredu Boakye D."/>
            <person name="Jaroenlak P."/>
            <person name="Prachumwat A."/>
            <person name="Williams T.A."/>
            <person name="Bateman K.S."/>
            <person name="Itsathitphaisarn O."/>
            <person name="Sritunyalucksana K."/>
            <person name="Paszkiewicz K.H."/>
            <person name="Moore K.A."/>
            <person name="Stentiford G.D."/>
            <person name="Williams B.A."/>
        </authorList>
    </citation>
    <scope>NUCLEOTIDE SEQUENCE [LARGE SCALE GENOMIC DNA]</scope>
    <source>
        <strain evidence="3 4">TH1</strain>
    </source>
</reference>
<dbReference type="EMBL" id="MNPJ01000017">
    <property type="protein sequence ID" value="OQS54732.1"/>
    <property type="molecule type" value="Genomic_DNA"/>
</dbReference>
<gene>
    <name evidence="3" type="ORF">EHP00_1011</name>
</gene>
<keyword evidence="2" id="KW-0472">Membrane</keyword>
<dbReference type="Proteomes" id="UP000192758">
    <property type="component" value="Unassembled WGS sequence"/>
</dbReference>
<accession>A0A1W0E6B7</accession>
<evidence type="ECO:0000313" key="3">
    <source>
        <dbReference type="EMBL" id="OQS54732.1"/>
    </source>
</evidence>
<comment type="caution">
    <text evidence="3">The sequence shown here is derived from an EMBL/GenBank/DDBJ whole genome shotgun (WGS) entry which is preliminary data.</text>
</comment>
<name>A0A1W0E6B7_9MICR</name>
<sequence length="147" mass="17031">MFIFAITDQELANRREELKNNNPTVAQKSTENRRFHIWSWLFFTIPLVIVFGIIFYKTFCVTNITEIETDASENLAEPEETLTVSNSSNEQSINSDISHDEQNKKTLINENDKIFSGRAIYNTYNNTAYNLYNNKTTNSDEETGNKQ</sequence>
<protein>
    <submittedName>
        <fullName evidence="3">Uncharacterized protein</fullName>
    </submittedName>
</protein>
<keyword evidence="2" id="KW-0812">Transmembrane</keyword>
<feature type="transmembrane region" description="Helical" evidence="2">
    <location>
        <begin position="37"/>
        <end position="56"/>
    </location>
</feature>
<organism evidence="3 4">
    <name type="scientific">Ecytonucleospora hepatopenaei</name>
    <dbReference type="NCBI Taxonomy" id="646526"/>
    <lineage>
        <taxon>Eukaryota</taxon>
        <taxon>Fungi</taxon>
        <taxon>Fungi incertae sedis</taxon>
        <taxon>Microsporidia</taxon>
        <taxon>Enterocytozoonidae</taxon>
        <taxon>Ecytonucleospora</taxon>
    </lineage>
</organism>
<feature type="compositionally biased region" description="Polar residues" evidence="1">
    <location>
        <begin position="82"/>
        <end position="96"/>
    </location>
</feature>
<evidence type="ECO:0000256" key="2">
    <source>
        <dbReference type="SAM" id="Phobius"/>
    </source>
</evidence>
<dbReference type="VEuPathDB" id="MicrosporidiaDB:EHP00_1011"/>
<proteinExistence type="predicted"/>
<dbReference type="AlphaFoldDB" id="A0A1W0E6B7"/>
<evidence type="ECO:0000313" key="4">
    <source>
        <dbReference type="Proteomes" id="UP000192758"/>
    </source>
</evidence>
<keyword evidence="2" id="KW-1133">Transmembrane helix</keyword>